<dbReference type="AlphaFoldDB" id="A0A0C9W0J9"/>
<dbReference type="InterPro" id="IPR046541">
    <property type="entry name" value="DUF6606"/>
</dbReference>
<keyword evidence="3" id="KW-1185">Reference proteome</keyword>
<feature type="domain" description="DUF6606" evidence="1">
    <location>
        <begin position="1"/>
        <end position="128"/>
    </location>
</feature>
<reference evidence="2 3" key="1">
    <citation type="submission" date="2014-04" db="EMBL/GenBank/DDBJ databases">
        <title>Evolutionary Origins and Diversification of the Mycorrhizal Mutualists.</title>
        <authorList>
            <consortium name="DOE Joint Genome Institute"/>
            <consortium name="Mycorrhizal Genomics Consortium"/>
            <person name="Kohler A."/>
            <person name="Kuo A."/>
            <person name="Nagy L.G."/>
            <person name="Floudas D."/>
            <person name="Copeland A."/>
            <person name="Barry K.W."/>
            <person name="Cichocki N."/>
            <person name="Veneault-Fourrey C."/>
            <person name="LaButti K."/>
            <person name="Lindquist E.A."/>
            <person name="Lipzen A."/>
            <person name="Lundell T."/>
            <person name="Morin E."/>
            <person name="Murat C."/>
            <person name="Riley R."/>
            <person name="Ohm R."/>
            <person name="Sun H."/>
            <person name="Tunlid A."/>
            <person name="Henrissat B."/>
            <person name="Grigoriev I.V."/>
            <person name="Hibbett D.S."/>
            <person name="Martin F."/>
        </authorList>
    </citation>
    <scope>NUCLEOTIDE SEQUENCE [LARGE SCALE GENOMIC DNA]</scope>
    <source>
        <strain evidence="2 3">MD-312</strain>
    </source>
</reference>
<organism evidence="2 3">
    <name type="scientific">Hydnomerulius pinastri MD-312</name>
    <dbReference type="NCBI Taxonomy" id="994086"/>
    <lineage>
        <taxon>Eukaryota</taxon>
        <taxon>Fungi</taxon>
        <taxon>Dikarya</taxon>
        <taxon>Basidiomycota</taxon>
        <taxon>Agaricomycotina</taxon>
        <taxon>Agaricomycetes</taxon>
        <taxon>Agaricomycetidae</taxon>
        <taxon>Boletales</taxon>
        <taxon>Boletales incertae sedis</taxon>
        <taxon>Leucogyrophana</taxon>
    </lineage>
</organism>
<dbReference type="OrthoDB" id="3182339at2759"/>
<proteinExistence type="predicted"/>
<evidence type="ECO:0000313" key="2">
    <source>
        <dbReference type="EMBL" id="KIJ64295.1"/>
    </source>
</evidence>
<dbReference type="Proteomes" id="UP000053820">
    <property type="component" value="Unassembled WGS sequence"/>
</dbReference>
<gene>
    <name evidence="2" type="ORF">HYDPIDRAFT_28736</name>
</gene>
<evidence type="ECO:0000259" key="1">
    <source>
        <dbReference type="Pfam" id="PF20255"/>
    </source>
</evidence>
<dbReference type="Pfam" id="PF20255">
    <property type="entry name" value="DUF6606"/>
    <property type="match status" value="1"/>
</dbReference>
<dbReference type="EMBL" id="KN839847">
    <property type="protein sequence ID" value="KIJ64295.1"/>
    <property type="molecule type" value="Genomic_DNA"/>
</dbReference>
<sequence>MGASGKLVCSYPGPAIAVPNKVFDNAVFRSELAAFLAQMNKDVLDSAATSRKAGSTVVEERDTAHPRYITELLTGVLRGVGRPAEVNRISKRIGDDVVWNNAKLPWRRSSLWLVARVALQTSLERTILGRDTRRLMKLGPSVPGWLSDMVLGTCTDVRVKLEARWKRVRVAQAASPRWAPLELDLAADTQLSLLDSQEYIHKALHNQHDSIQSKRFDPILRRRGTLDDFLSSDGKFFDDAYAAELHLTLYDVEQAVEQGIDGWVTGVADADDACVKLEVLAEKYSLRALETYNNNPENLSIMLLTTIELWIALDKVVVKEIPMLAEYSPEVPIALLENLLLRKAGSLDRLRIAYEYVRERYSIARSGFSVFSEAVDGTNFAVRYYDSSPLLQSLQGRIERDAQRERDNKLEELARRNAHYAQLKEEVANMNHAYPDWYKCPCRCRKCDAEQEMDGMTIDVHEWPLPSHSLQAAIVVFELDCPISFNMWRPATFNLLVNIWSPSPERIRPYIQLEGYVALQPYHQKHPRSRISLASNAKPWTMTHYRNVPIPSLRDRVCKDNGLNFFGFDTQSEIEAAHAFKLTDSSDHCTYQLPIGPYQKLQGYVQKTSHTSNDVLASQSTCHKDLSIHEFIAFGHLRSGSSLQWLNILRELRGRPLTFRRHEVHLLLAQAASQVGPLSEAGEWSWHKDLSEASFCHALLGELRSLVTSIEANWLEGVTLSTVSFLISRLLASSQDPGIKSPARCLLREVRKKSFKWVLELSGKLESNADEEIRGRLRDMAAICRGTYDVDPQDALELLSSRWDVEILVAYAIFIHDNAPSRLGDLPEESRLLPERDRRLSLALEDILGDVIDDNGEGLDLAVTRVWPAYRPGTNSGMDEEQEREVLHEVEQEHQVERPPPIPAALHQVHPHVQTFVRSGTIPPGSPVFLRSFDSLANTLAVQGENRLWNQHVYVTADFCKTVVSKGKIDDYLRAVNWVFSSNVAHDPILVVASPFEVNKLLSKIRLSKNVHLHLYTPPSHPSQLSGLLLCVL</sequence>
<dbReference type="HOGENOM" id="CLU_000211_0_0_1"/>
<protein>
    <recommendedName>
        <fullName evidence="1">DUF6606 domain-containing protein</fullName>
    </recommendedName>
</protein>
<accession>A0A0C9W0J9</accession>
<evidence type="ECO:0000313" key="3">
    <source>
        <dbReference type="Proteomes" id="UP000053820"/>
    </source>
</evidence>
<name>A0A0C9W0J9_9AGAM</name>